<sequence>MNQFNPEFFILLEDKEMEMLVSSKDRDKFQPDLKAFLYAVHNLKGLRNLELDCGLEEWNPPDFTENEKGEILDNKGNLRGYRQIIPLPARPGEAQMGLSYDWFWSEFSYFLHCKKVWAYKNNTEFVVISSDKINIEDEWNLFWDKISSKNALKQSLDIFLNNKTLFKSQAKPWDSKDIPVISEDMAAYLIYYYEHGKSRKMHFKQTSIPKAVADLESLIKDNQYEKIKLINHNTIDSVQGGDFNLGSKNIRCAACGEIIPKKEGLKRLAVFFKDSDERPQSASDKDKLSRFCKRCIATVFLCPVKLTPETLTVRFKMPDEFSLSGRTIETELKKFVAQSLDVHAGSFISLHINESIDRKPLNQVLGAYHYSLWKMAVTFMPELFAQNFGVEVYPGEERFTLPRWALWFVSSLASWDNVFQYNCYGKKDFRPHFSQFLRLVSRKKIFQAFYVLISGNLINNFYAQTWKINALQEIWSGFEKILKEDDMPIPDYPKIAGFAGLLLPLAERVQSSQKQENERKRAVSKLLEEVDRPIQYAYTAARETGSPDFIFCQRPKNRYFYEKALEILKFAGEDIEQLQKEAKEKAEELAEKDPKNFQWMKDAEQKIFICPDQIARVTSALVCEGKNPPYENEADWRSFAYQVKLALWSMFPGHLGSKE</sequence>
<organism evidence="2 3">
    <name type="scientific">Desulfonema limicola</name>
    <dbReference type="NCBI Taxonomy" id="45656"/>
    <lineage>
        <taxon>Bacteria</taxon>
        <taxon>Pseudomonadati</taxon>
        <taxon>Thermodesulfobacteriota</taxon>
        <taxon>Desulfobacteria</taxon>
        <taxon>Desulfobacterales</taxon>
        <taxon>Desulfococcaceae</taxon>
        <taxon>Desulfonema</taxon>
    </lineage>
</organism>
<feature type="coiled-coil region" evidence="1">
    <location>
        <begin position="561"/>
        <end position="592"/>
    </location>
</feature>
<evidence type="ECO:0000256" key="1">
    <source>
        <dbReference type="SAM" id="Coils"/>
    </source>
</evidence>
<protein>
    <submittedName>
        <fullName evidence="2">Uncharacterized protein</fullName>
    </submittedName>
</protein>
<dbReference type="AlphaFoldDB" id="A0A975B8Y6"/>
<keyword evidence="3" id="KW-1185">Reference proteome</keyword>
<keyword evidence="1" id="KW-0175">Coiled coil</keyword>
<accession>A0A975B8Y6</accession>
<evidence type="ECO:0000313" key="3">
    <source>
        <dbReference type="Proteomes" id="UP000663720"/>
    </source>
</evidence>
<dbReference type="KEGG" id="dli:dnl_34320"/>
<evidence type="ECO:0000313" key="2">
    <source>
        <dbReference type="EMBL" id="QTA81106.1"/>
    </source>
</evidence>
<dbReference type="RefSeq" id="WP_207687174.1">
    <property type="nucleotide sequence ID" value="NZ_CP061799.1"/>
</dbReference>
<name>A0A975B8Y6_9BACT</name>
<proteinExistence type="predicted"/>
<reference evidence="2" key="1">
    <citation type="journal article" date="2021" name="Microb. Physiol.">
        <title>Proteogenomic Insights into the Physiology of Marine, Sulfate-Reducing, Filamentous Desulfonema limicola and Desulfonema magnum.</title>
        <authorList>
            <person name="Schnaars V."/>
            <person name="Wohlbrand L."/>
            <person name="Scheve S."/>
            <person name="Hinrichs C."/>
            <person name="Reinhardt R."/>
            <person name="Rabus R."/>
        </authorList>
    </citation>
    <scope>NUCLEOTIDE SEQUENCE</scope>
    <source>
        <strain evidence="2">5ac10</strain>
    </source>
</reference>
<dbReference type="EMBL" id="CP061799">
    <property type="protein sequence ID" value="QTA81106.1"/>
    <property type="molecule type" value="Genomic_DNA"/>
</dbReference>
<gene>
    <name evidence="2" type="ORF">dnl_34320</name>
</gene>
<dbReference type="Proteomes" id="UP000663720">
    <property type="component" value="Chromosome"/>
</dbReference>